<dbReference type="PANTHER" id="PTHR10788">
    <property type="entry name" value="TREHALOSE-6-PHOSPHATE SYNTHASE"/>
    <property type="match status" value="1"/>
</dbReference>
<dbReference type="PANTHER" id="PTHR10788:SF106">
    <property type="entry name" value="BCDNA.GH08860"/>
    <property type="match status" value="1"/>
</dbReference>
<evidence type="ECO:0000256" key="5">
    <source>
        <dbReference type="ARBA" id="ARBA00022676"/>
    </source>
</evidence>
<keyword evidence="5 8" id="KW-0328">Glycosyltransferase</keyword>
<gene>
    <name evidence="9" type="primary">otsA</name>
    <name evidence="9" type="ORF">D9V28_02705</name>
</gene>
<dbReference type="EMBL" id="RCWJ01000001">
    <property type="protein sequence ID" value="RLQ85786.1"/>
    <property type="molecule type" value="Genomic_DNA"/>
</dbReference>
<dbReference type="GO" id="GO:0005992">
    <property type="term" value="P:trehalose biosynthetic process"/>
    <property type="evidence" value="ECO:0007669"/>
    <property type="project" value="UniProtKB-UniRule"/>
</dbReference>
<dbReference type="AlphaFoldDB" id="A0A3L7J510"/>
<reference evidence="9 10" key="1">
    <citation type="submission" date="2018-10" db="EMBL/GenBank/DDBJ databases">
        <authorList>
            <person name="Li J."/>
        </authorList>
    </citation>
    <scope>NUCLEOTIDE SEQUENCE [LARGE SCALE GENOMIC DNA]</scope>
    <source>
        <strain evidence="9 10">ZD1-4</strain>
    </source>
</reference>
<evidence type="ECO:0000256" key="8">
    <source>
        <dbReference type="RuleBase" id="RU362045"/>
    </source>
</evidence>
<evidence type="ECO:0000256" key="3">
    <source>
        <dbReference type="ARBA" id="ARBA00012538"/>
    </source>
</evidence>
<dbReference type="CDD" id="cd03788">
    <property type="entry name" value="GT20_TPS"/>
    <property type="match status" value="1"/>
</dbReference>
<dbReference type="RefSeq" id="WP_121658150.1">
    <property type="nucleotide sequence ID" value="NZ_BMEK01000001.1"/>
</dbReference>
<dbReference type="GO" id="GO:0003825">
    <property type="term" value="F:alpha,alpha-trehalose-phosphate synthase (UDP-forming) activity"/>
    <property type="evidence" value="ECO:0007669"/>
    <property type="project" value="UniProtKB-UniRule"/>
</dbReference>
<organism evidence="9 10">
    <name type="scientific">Mycetocola zhadangensis</name>
    <dbReference type="NCBI Taxonomy" id="1164595"/>
    <lineage>
        <taxon>Bacteria</taxon>
        <taxon>Bacillati</taxon>
        <taxon>Actinomycetota</taxon>
        <taxon>Actinomycetes</taxon>
        <taxon>Micrococcales</taxon>
        <taxon>Microbacteriaceae</taxon>
        <taxon>Mycetocola</taxon>
    </lineage>
</organism>
<dbReference type="Proteomes" id="UP000282460">
    <property type="component" value="Unassembled WGS sequence"/>
</dbReference>
<comment type="function">
    <text evidence="8">Probably involved in the osmoprotection via the biosynthesis of trehalose. Catalyzes the transfer of glucose from UDP-alpha-D-glucose (UDP-Glc) to D-glucose 6-phosphate (Glc-6-P) to form trehalose-6-phosphate. Acts with retention of the anomeric configuration of the UDP-sugar donor.</text>
</comment>
<sequence>MRDVLPPGAELVRLVACSATEQWRQRSRVASQNEVEPETYDFIVVANRLPVDSVTDEEGNQRWRMSPGGLVAALEPLMKSTDGAWVGWPGAADVVLDPFEHENIQMVPIALNEEEVERYYEGFSNDTLWPLYHDVIAQPSYHREWWDSYVAVNRRFADAAARIADKGATVWVHDYQLQLVPGMLREARPDLTIGFFNHIPFPAYGIFSQLPWRQQIISGLLGADVIGFQRVADAGNFTRAVRRLFGYETKGTRVWVPVGDSSDATTGDRSHVRGAPVRRVIARAYPISIDVTSYVELAQKPEVQARAREIREELGNPKTIMLGVDRLDYTKGIGHRLKAFGELLAEGRLDVQDVTLVQVASPSRERVASYMQLRDEIELTVGRINGDYGSIGHTAINYLHQGYPREEMVALYLAADVMLVTALRDGMNLVAKEYVATRADLGGVLVLSEFAGASDDLRQALLINPHDIEGVKEAVVRAIDMPAAEKRRRMRALRKRVLENDVVKWSRVFLDELKQSTTAHPVSHEHPDDRR</sequence>
<evidence type="ECO:0000256" key="2">
    <source>
        <dbReference type="ARBA" id="ARBA00008799"/>
    </source>
</evidence>
<accession>A0A3L7J510</accession>
<dbReference type="OrthoDB" id="9761633at2"/>
<evidence type="ECO:0000256" key="1">
    <source>
        <dbReference type="ARBA" id="ARBA00005199"/>
    </source>
</evidence>
<comment type="pathway">
    <text evidence="1 8">Glycan biosynthesis; trehalose biosynthesis.</text>
</comment>
<comment type="similarity">
    <text evidence="2 8">Belongs to the glycosyltransferase 20 family.</text>
</comment>
<dbReference type="EC" id="2.4.1.15" evidence="3 8"/>
<evidence type="ECO:0000256" key="7">
    <source>
        <dbReference type="ARBA" id="ARBA00048039"/>
    </source>
</evidence>
<evidence type="ECO:0000256" key="6">
    <source>
        <dbReference type="ARBA" id="ARBA00022679"/>
    </source>
</evidence>
<dbReference type="Gene3D" id="3.40.50.2000">
    <property type="entry name" value="Glycogen Phosphorylase B"/>
    <property type="match status" value="2"/>
</dbReference>
<comment type="caution">
    <text evidence="9">The sequence shown here is derived from an EMBL/GenBank/DDBJ whole genome shotgun (WGS) entry which is preliminary data.</text>
</comment>
<comment type="subunit">
    <text evidence="8">Homotetramer.</text>
</comment>
<proteinExistence type="inferred from homology"/>
<dbReference type="Pfam" id="PF00982">
    <property type="entry name" value="Glyco_transf_20"/>
    <property type="match status" value="1"/>
</dbReference>
<evidence type="ECO:0000313" key="9">
    <source>
        <dbReference type="EMBL" id="RLQ85786.1"/>
    </source>
</evidence>
<dbReference type="GO" id="GO:0005829">
    <property type="term" value="C:cytosol"/>
    <property type="evidence" value="ECO:0007669"/>
    <property type="project" value="TreeGrafter"/>
</dbReference>
<comment type="catalytic activity">
    <reaction evidence="7 8">
        <text>D-glucose 6-phosphate + UDP-alpha-D-glucose = alpha,alpha-trehalose 6-phosphate + UDP + H(+)</text>
        <dbReference type="Rhea" id="RHEA:18889"/>
        <dbReference type="ChEBI" id="CHEBI:15378"/>
        <dbReference type="ChEBI" id="CHEBI:58223"/>
        <dbReference type="ChEBI" id="CHEBI:58429"/>
        <dbReference type="ChEBI" id="CHEBI:58885"/>
        <dbReference type="ChEBI" id="CHEBI:61548"/>
        <dbReference type="EC" id="2.4.1.15"/>
    </reaction>
</comment>
<evidence type="ECO:0000313" key="10">
    <source>
        <dbReference type="Proteomes" id="UP000282460"/>
    </source>
</evidence>
<dbReference type="NCBIfam" id="TIGR02400">
    <property type="entry name" value="trehalose_OtsA"/>
    <property type="match status" value="1"/>
</dbReference>
<keyword evidence="10" id="KW-1185">Reference proteome</keyword>
<dbReference type="InterPro" id="IPR012766">
    <property type="entry name" value="Trehalose_OtsA"/>
</dbReference>
<dbReference type="UniPathway" id="UPA00299"/>
<protein>
    <recommendedName>
        <fullName evidence="4 8">Trehalose-6-phosphate synthase</fullName>
        <ecNumber evidence="3 8">2.4.1.15</ecNumber>
    </recommendedName>
    <alternativeName>
        <fullName evidence="8">Osmoregulatory trehalose synthesis protein A</fullName>
    </alternativeName>
    <alternativeName>
        <fullName evidence="8">UDP-glucose-glucosephosphate glucosyltransferase</fullName>
    </alternativeName>
</protein>
<dbReference type="InterPro" id="IPR001830">
    <property type="entry name" value="Glyco_trans_20"/>
</dbReference>
<dbReference type="GO" id="GO:0004805">
    <property type="term" value="F:trehalose-phosphatase activity"/>
    <property type="evidence" value="ECO:0007669"/>
    <property type="project" value="TreeGrafter"/>
</dbReference>
<name>A0A3L7J510_9MICO</name>
<keyword evidence="6 8" id="KW-0808">Transferase</keyword>
<evidence type="ECO:0000256" key="4">
    <source>
        <dbReference type="ARBA" id="ARBA00018539"/>
    </source>
</evidence>
<dbReference type="SUPFAM" id="SSF53756">
    <property type="entry name" value="UDP-Glycosyltransferase/glycogen phosphorylase"/>
    <property type="match status" value="1"/>
</dbReference>